<organism evidence="2 3">
    <name type="scientific">Cohnella lubricantis</name>
    <dbReference type="NCBI Taxonomy" id="2163172"/>
    <lineage>
        <taxon>Bacteria</taxon>
        <taxon>Bacillati</taxon>
        <taxon>Bacillota</taxon>
        <taxon>Bacilli</taxon>
        <taxon>Bacillales</taxon>
        <taxon>Paenibacillaceae</taxon>
        <taxon>Cohnella</taxon>
    </lineage>
</organism>
<dbReference type="SUPFAM" id="SSF53474">
    <property type="entry name" value="alpha/beta-Hydrolases"/>
    <property type="match status" value="1"/>
</dbReference>
<dbReference type="PANTHER" id="PTHR43433:SF4">
    <property type="entry name" value="NON-HEME CHLOROPEROXIDASE-RELATED"/>
    <property type="match status" value="1"/>
</dbReference>
<dbReference type="GO" id="GO:0016787">
    <property type="term" value="F:hydrolase activity"/>
    <property type="evidence" value="ECO:0007669"/>
    <property type="project" value="UniProtKB-KW"/>
</dbReference>
<evidence type="ECO:0000313" key="3">
    <source>
        <dbReference type="Proteomes" id="UP000574133"/>
    </source>
</evidence>
<dbReference type="Pfam" id="PF00561">
    <property type="entry name" value="Abhydrolase_1"/>
    <property type="match status" value="1"/>
</dbReference>
<evidence type="ECO:0000259" key="1">
    <source>
        <dbReference type="Pfam" id="PF00561"/>
    </source>
</evidence>
<name>A0A841TH47_9BACL</name>
<dbReference type="InterPro" id="IPR050471">
    <property type="entry name" value="AB_hydrolase"/>
</dbReference>
<sequence>MHRSIRLLQIGDDTLEYAVVGTGAPVLLFHGGHSSCHEEFGYPALLAAGYCVITPSRAGYGRTSQAADLREACRLYRSLLDHLAVEQAHVIAVSAGGPTGIAFCSMYPECVASLTLQCAVTKPWLAPEDGQYRMAKRLFKPETERRTWKLLAAMNNAMPKLTLRMMASSFSSLPYSEIREHLDDQAFELFRRMNNRQRSYAGFSIDLVQTQEDYAAELSAIQAPTFIMHSRFDRSVPLSHPEHANRLIPRSETCILDSWGHLIWIGRHAAEYDNALLAFLSRQEGLPRIQ</sequence>
<feature type="domain" description="AB hydrolase-1" evidence="1">
    <location>
        <begin position="25"/>
        <end position="263"/>
    </location>
</feature>
<dbReference type="EMBL" id="JACJVN010000100">
    <property type="protein sequence ID" value="MBB6679716.1"/>
    <property type="molecule type" value="Genomic_DNA"/>
</dbReference>
<keyword evidence="3" id="KW-1185">Reference proteome</keyword>
<dbReference type="Proteomes" id="UP000574133">
    <property type="component" value="Unassembled WGS sequence"/>
</dbReference>
<comment type="caution">
    <text evidence="2">The sequence shown here is derived from an EMBL/GenBank/DDBJ whole genome shotgun (WGS) entry which is preliminary data.</text>
</comment>
<accession>A0A841TH47</accession>
<gene>
    <name evidence="2" type="ORF">H4Q31_20745</name>
</gene>
<reference evidence="2 3" key="1">
    <citation type="submission" date="2020-08" db="EMBL/GenBank/DDBJ databases">
        <title>Cohnella phylogeny.</title>
        <authorList>
            <person name="Dunlap C."/>
        </authorList>
    </citation>
    <scope>NUCLEOTIDE SEQUENCE [LARGE SCALE GENOMIC DNA]</scope>
    <source>
        <strain evidence="2 3">DSM 103658</strain>
    </source>
</reference>
<dbReference type="InterPro" id="IPR029058">
    <property type="entry name" value="AB_hydrolase_fold"/>
</dbReference>
<proteinExistence type="predicted"/>
<dbReference type="RefSeq" id="WP_185180973.1">
    <property type="nucleotide sequence ID" value="NZ_CBCSEP010000022.1"/>
</dbReference>
<protein>
    <submittedName>
        <fullName evidence="2">Alpha/beta hydrolase</fullName>
    </submittedName>
</protein>
<evidence type="ECO:0000313" key="2">
    <source>
        <dbReference type="EMBL" id="MBB6679716.1"/>
    </source>
</evidence>
<dbReference type="PANTHER" id="PTHR43433">
    <property type="entry name" value="HYDROLASE, ALPHA/BETA FOLD FAMILY PROTEIN"/>
    <property type="match status" value="1"/>
</dbReference>
<dbReference type="AlphaFoldDB" id="A0A841TH47"/>
<dbReference type="Gene3D" id="3.40.50.1820">
    <property type="entry name" value="alpha/beta hydrolase"/>
    <property type="match status" value="1"/>
</dbReference>
<dbReference type="InterPro" id="IPR000073">
    <property type="entry name" value="AB_hydrolase_1"/>
</dbReference>
<keyword evidence="2" id="KW-0378">Hydrolase</keyword>